<dbReference type="AlphaFoldDB" id="A0AAD4SP01"/>
<dbReference type="PROSITE" id="PS51774">
    <property type="entry name" value="NAB"/>
    <property type="match status" value="1"/>
</dbReference>
<organism evidence="6 7">
    <name type="scientific">Papaver atlanticum</name>
    <dbReference type="NCBI Taxonomy" id="357466"/>
    <lineage>
        <taxon>Eukaryota</taxon>
        <taxon>Viridiplantae</taxon>
        <taxon>Streptophyta</taxon>
        <taxon>Embryophyta</taxon>
        <taxon>Tracheophyta</taxon>
        <taxon>Spermatophyta</taxon>
        <taxon>Magnoliopsida</taxon>
        <taxon>Ranunculales</taxon>
        <taxon>Papaveraceae</taxon>
        <taxon>Papaveroideae</taxon>
        <taxon>Papaver</taxon>
    </lineage>
</organism>
<name>A0AAD4SP01_9MAGN</name>
<accession>A0AAD4SP01</accession>
<evidence type="ECO:0000259" key="5">
    <source>
        <dbReference type="PROSITE" id="PS51774"/>
    </source>
</evidence>
<evidence type="ECO:0000256" key="4">
    <source>
        <dbReference type="SAM" id="MobiDB-lite"/>
    </source>
</evidence>
<evidence type="ECO:0000256" key="3">
    <source>
        <dbReference type="SAM" id="Coils"/>
    </source>
</evidence>
<dbReference type="GO" id="GO:0005774">
    <property type="term" value="C:vacuolar membrane"/>
    <property type="evidence" value="ECO:0007669"/>
    <property type="project" value="TreeGrafter"/>
</dbReference>
<sequence>MQARAKALYHSVSVSINLTQVSSLVRQALVSKFISFCYLVLLVYSGDKIMSKKTLKRLESKKSHSWWFDSHIIPKSNKWLADNLQEMDLSVKRMLKLIEEDGDSFAKKAEMYYEKRPELISQVEEFYRMYRALAERYGNLTKELRKNIPPNQLQSQTSGISDAGSESGPPMHFGAERKHTRRKSVARAAGFDVFLGSRGGGSEKAESDDSSLSPSDSETESESIASSKITYSDSLAASADDLGLSQRIIELEAELRDVKLKLQMAEEENSSITASMASHDNGDYEKLLGRIQWYEEELNVANAKLHCAEEEIQRITNLKTENDTTDALSTETTQVLELQEKIAKLTLDLENSKSAEAAMDNVLEATRVSNEKLRLSEEEVSRLKRELQMAKTSSRDIDVCMPEPKDPNVENLNVEIQELKLAISNAELKFSTEKSQLQKVISDLEEDRRELETKLKNLEASIQTLINDGKRVEQEKNDFQVLQANREKEMSSKMERLKLNIETLTAERDNLLNGKVSNSFMVNVGSRDADRIREMEDRLKLLQGIKWLLV</sequence>
<dbReference type="PANTHER" id="PTHR32258:SF3">
    <property type="entry name" value="PROTEIN NETWORKED 4A"/>
    <property type="match status" value="1"/>
</dbReference>
<evidence type="ECO:0000256" key="2">
    <source>
        <dbReference type="ARBA" id="ARBA00038006"/>
    </source>
</evidence>
<proteinExistence type="inferred from homology"/>
<feature type="region of interest" description="Disordered" evidence="4">
    <location>
        <begin position="146"/>
        <end position="183"/>
    </location>
</feature>
<evidence type="ECO:0000313" key="7">
    <source>
        <dbReference type="Proteomes" id="UP001202328"/>
    </source>
</evidence>
<dbReference type="GO" id="GO:0003779">
    <property type="term" value="F:actin binding"/>
    <property type="evidence" value="ECO:0007669"/>
    <property type="project" value="InterPro"/>
</dbReference>
<comment type="caution">
    <text evidence="6">The sequence shown here is derived from an EMBL/GenBank/DDBJ whole genome shotgun (WGS) entry which is preliminary data.</text>
</comment>
<dbReference type="InterPro" id="IPR011684">
    <property type="entry name" value="NAB"/>
</dbReference>
<dbReference type="Proteomes" id="UP001202328">
    <property type="component" value="Unassembled WGS sequence"/>
</dbReference>
<dbReference type="InterPro" id="IPR051861">
    <property type="entry name" value="NET_actin-binding_domain"/>
</dbReference>
<dbReference type="PANTHER" id="PTHR32258">
    <property type="entry name" value="PROTEIN NETWORKED 4A"/>
    <property type="match status" value="1"/>
</dbReference>
<feature type="domain" description="NAB" evidence="5">
    <location>
        <begin position="64"/>
        <end position="144"/>
    </location>
</feature>
<gene>
    <name evidence="6" type="ORF">MKW98_022371</name>
</gene>
<dbReference type="EMBL" id="JAJJMB010009159">
    <property type="protein sequence ID" value="KAI3915413.1"/>
    <property type="molecule type" value="Genomic_DNA"/>
</dbReference>
<dbReference type="Pfam" id="PF07765">
    <property type="entry name" value="KIP1"/>
    <property type="match status" value="1"/>
</dbReference>
<feature type="coiled-coil region" evidence="3">
    <location>
        <begin position="248"/>
        <end position="514"/>
    </location>
</feature>
<comment type="similarity">
    <text evidence="2">Belongs to the NET family.</text>
</comment>
<evidence type="ECO:0000313" key="6">
    <source>
        <dbReference type="EMBL" id="KAI3915413.1"/>
    </source>
</evidence>
<keyword evidence="7" id="KW-1185">Reference proteome</keyword>
<feature type="region of interest" description="Disordered" evidence="4">
    <location>
        <begin position="197"/>
        <end position="227"/>
    </location>
</feature>
<reference evidence="6" key="1">
    <citation type="submission" date="2022-04" db="EMBL/GenBank/DDBJ databases">
        <title>A functionally conserved STORR gene fusion in Papaver species that diverged 16.8 million years ago.</title>
        <authorList>
            <person name="Catania T."/>
        </authorList>
    </citation>
    <scope>NUCLEOTIDE SEQUENCE</scope>
    <source>
        <strain evidence="6">S-188037</strain>
    </source>
</reference>
<evidence type="ECO:0000256" key="1">
    <source>
        <dbReference type="ARBA" id="ARBA00023054"/>
    </source>
</evidence>
<protein>
    <recommendedName>
        <fullName evidence="5">NAB domain-containing protein</fullName>
    </recommendedName>
</protein>
<feature type="compositionally biased region" description="Polar residues" evidence="4">
    <location>
        <begin position="149"/>
        <end position="160"/>
    </location>
</feature>
<keyword evidence="1 3" id="KW-0175">Coiled coil</keyword>